<name>A0A250WRG3_9CHLO</name>
<comment type="function">
    <text evidence="7">Involved in the lipid remodeling steps of GPI-anchor maturation.</text>
</comment>
<dbReference type="STRING" id="1157962.A0A250WRG3"/>
<dbReference type="PANTHER" id="PTHR13148">
    <property type="entry name" value="PER1-RELATED"/>
    <property type="match status" value="1"/>
</dbReference>
<accession>A0A250WRG3</accession>
<comment type="caution">
    <text evidence="8">The sequence shown here is derived from an EMBL/GenBank/DDBJ whole genome shotgun (WGS) entry which is preliminary data.</text>
</comment>
<evidence type="ECO:0000256" key="7">
    <source>
        <dbReference type="RuleBase" id="RU365066"/>
    </source>
</evidence>
<comment type="caution">
    <text evidence="7">Lacks conserved residue(s) required for the propagation of feature annotation.</text>
</comment>
<protein>
    <recommendedName>
        <fullName evidence="7">Post-GPI attachment to proteins factor 3</fullName>
    </recommendedName>
</protein>
<feature type="transmembrane region" description="Helical" evidence="7">
    <location>
        <begin position="203"/>
        <end position="225"/>
    </location>
</feature>
<keyword evidence="9" id="KW-1185">Reference proteome</keyword>
<sequence length="308" mass="34568">MRGIFLISLLLTAIYRRVQGSEGDTSPAFHSCTWRCQHTGCAQVRENIEICGTACPHINQLPIPTALRLTRWSCEDDCRYHCMHELEDARRAQGVPNQHRVIKYFGKWPFQRVLGAQEFMSVLLSLGNMLAHIHACLALISCCSSITQKPYTGHFKMGRSKSPCTEEVFSSMNAATPSADAIVSGSNTKSVRLGGVGLHYPYLGLWLMYSGIHVNAWLWSAAFHVRDTRLTERLDYCSANVVVAASLVCALLRAALPAPKQYRALGIMAVGLVLAVTGWHLRYMLYIKFDYGWNMRYLRGQVNQSIHE</sequence>
<dbReference type="GO" id="GO:0016788">
    <property type="term" value="F:hydrolase activity, acting on ester bonds"/>
    <property type="evidence" value="ECO:0007669"/>
    <property type="project" value="TreeGrafter"/>
</dbReference>
<comment type="similarity">
    <text evidence="7">Belongs to the PGAP3 family.</text>
</comment>
<evidence type="ECO:0000313" key="9">
    <source>
        <dbReference type="Proteomes" id="UP000232323"/>
    </source>
</evidence>
<comment type="subcellular location">
    <subcellularLocation>
        <location evidence="1">Endomembrane system</location>
        <topology evidence="1">Multi-pass membrane protein</topology>
    </subcellularLocation>
    <subcellularLocation>
        <location evidence="7">Golgi apparatus membrane</location>
        <topology evidence="7">Multi-pass membrane protein</topology>
    </subcellularLocation>
</comment>
<reference evidence="8 9" key="1">
    <citation type="submission" date="2017-08" db="EMBL/GenBank/DDBJ databases">
        <title>Acidophilic green algal genome provides insights into adaptation to an acidic environment.</title>
        <authorList>
            <person name="Hirooka S."/>
            <person name="Hirose Y."/>
            <person name="Kanesaki Y."/>
            <person name="Higuchi S."/>
            <person name="Fujiwara T."/>
            <person name="Onuma R."/>
            <person name="Era A."/>
            <person name="Ohbayashi R."/>
            <person name="Uzuka A."/>
            <person name="Nozaki H."/>
            <person name="Yoshikawa H."/>
            <person name="Miyagishima S.Y."/>
        </authorList>
    </citation>
    <scope>NUCLEOTIDE SEQUENCE [LARGE SCALE GENOMIC DNA]</scope>
    <source>
        <strain evidence="8 9">NIES-2499</strain>
    </source>
</reference>
<dbReference type="Pfam" id="PF04080">
    <property type="entry name" value="Per1"/>
    <property type="match status" value="1"/>
</dbReference>
<keyword evidence="6 7" id="KW-0472">Membrane</keyword>
<dbReference type="GO" id="GO:0006506">
    <property type="term" value="P:GPI anchor biosynthetic process"/>
    <property type="evidence" value="ECO:0007669"/>
    <property type="project" value="UniProtKB-KW"/>
</dbReference>
<feature type="transmembrane region" description="Helical" evidence="7">
    <location>
        <begin position="262"/>
        <end position="281"/>
    </location>
</feature>
<dbReference type="PANTHER" id="PTHR13148:SF0">
    <property type="entry name" value="POST-GPI ATTACHMENT TO PROTEINS FACTOR 3"/>
    <property type="match status" value="1"/>
</dbReference>
<dbReference type="GO" id="GO:0000139">
    <property type="term" value="C:Golgi membrane"/>
    <property type="evidence" value="ECO:0007669"/>
    <property type="project" value="UniProtKB-SubCell"/>
</dbReference>
<dbReference type="AlphaFoldDB" id="A0A250WRG3"/>
<dbReference type="OrthoDB" id="419770at2759"/>
<evidence type="ECO:0000256" key="4">
    <source>
        <dbReference type="ARBA" id="ARBA00022729"/>
    </source>
</evidence>
<evidence type="ECO:0000256" key="5">
    <source>
        <dbReference type="ARBA" id="ARBA00022989"/>
    </source>
</evidence>
<feature type="signal peptide" evidence="7">
    <location>
        <begin position="1"/>
        <end position="20"/>
    </location>
</feature>
<proteinExistence type="inferred from homology"/>
<gene>
    <name evidence="8" type="ORF">CEUSTIGMA_g896.t1</name>
</gene>
<feature type="chain" id="PRO_5016481113" description="Post-GPI attachment to proteins factor 3" evidence="7">
    <location>
        <begin position="21"/>
        <end position="308"/>
    </location>
</feature>
<feature type="transmembrane region" description="Helical" evidence="7">
    <location>
        <begin position="237"/>
        <end position="256"/>
    </location>
</feature>
<evidence type="ECO:0000256" key="6">
    <source>
        <dbReference type="ARBA" id="ARBA00023136"/>
    </source>
</evidence>
<dbReference type="Proteomes" id="UP000232323">
    <property type="component" value="Unassembled WGS sequence"/>
</dbReference>
<organism evidence="8 9">
    <name type="scientific">Chlamydomonas eustigma</name>
    <dbReference type="NCBI Taxonomy" id="1157962"/>
    <lineage>
        <taxon>Eukaryota</taxon>
        <taxon>Viridiplantae</taxon>
        <taxon>Chlorophyta</taxon>
        <taxon>core chlorophytes</taxon>
        <taxon>Chlorophyceae</taxon>
        <taxon>CS clade</taxon>
        <taxon>Chlamydomonadales</taxon>
        <taxon>Chlamydomonadaceae</taxon>
        <taxon>Chlamydomonas</taxon>
    </lineage>
</organism>
<evidence type="ECO:0000256" key="3">
    <source>
        <dbReference type="ARBA" id="ARBA00022692"/>
    </source>
</evidence>
<evidence type="ECO:0000313" key="8">
    <source>
        <dbReference type="EMBL" id="GAX73444.1"/>
    </source>
</evidence>
<evidence type="ECO:0000256" key="2">
    <source>
        <dbReference type="ARBA" id="ARBA00022502"/>
    </source>
</evidence>
<keyword evidence="5 7" id="KW-1133">Transmembrane helix</keyword>
<keyword evidence="2 7" id="KW-0337">GPI-anchor biosynthesis</keyword>
<keyword evidence="4 7" id="KW-0732">Signal</keyword>
<dbReference type="EMBL" id="BEGY01000003">
    <property type="protein sequence ID" value="GAX73444.1"/>
    <property type="molecule type" value="Genomic_DNA"/>
</dbReference>
<dbReference type="GO" id="GO:0005789">
    <property type="term" value="C:endoplasmic reticulum membrane"/>
    <property type="evidence" value="ECO:0007669"/>
    <property type="project" value="TreeGrafter"/>
</dbReference>
<evidence type="ECO:0000256" key="1">
    <source>
        <dbReference type="ARBA" id="ARBA00004127"/>
    </source>
</evidence>
<keyword evidence="7" id="KW-0333">Golgi apparatus</keyword>
<keyword evidence="3 7" id="KW-0812">Transmembrane</keyword>
<dbReference type="InterPro" id="IPR007217">
    <property type="entry name" value="Per1-like"/>
</dbReference>